<keyword evidence="3" id="KW-1185">Reference proteome</keyword>
<dbReference type="STRING" id="584787.GCA_001247655_04002"/>
<name>A0A3N1NYQ4_9GAMM</name>
<evidence type="ECO:0000256" key="1">
    <source>
        <dbReference type="SAM" id="SignalP"/>
    </source>
</evidence>
<comment type="caution">
    <text evidence="2">The sequence shown here is derived from an EMBL/GenBank/DDBJ whole genome shotgun (WGS) entry which is preliminary data.</text>
</comment>
<dbReference type="Proteomes" id="UP000268033">
    <property type="component" value="Unassembled WGS sequence"/>
</dbReference>
<feature type="chain" id="PRO_5018046793" description="TonB-like protein" evidence="1">
    <location>
        <begin position="19"/>
        <end position="111"/>
    </location>
</feature>
<feature type="signal peptide" evidence="1">
    <location>
        <begin position="1"/>
        <end position="18"/>
    </location>
</feature>
<dbReference type="AlphaFoldDB" id="A0A3N1NYQ4"/>
<organism evidence="2 3">
    <name type="scientific">Gallaecimonas pentaromativorans</name>
    <dbReference type="NCBI Taxonomy" id="584787"/>
    <lineage>
        <taxon>Bacteria</taxon>
        <taxon>Pseudomonadati</taxon>
        <taxon>Pseudomonadota</taxon>
        <taxon>Gammaproteobacteria</taxon>
        <taxon>Enterobacterales</taxon>
        <taxon>Gallaecimonadaceae</taxon>
        <taxon>Gallaecimonas</taxon>
    </lineage>
</organism>
<evidence type="ECO:0008006" key="4">
    <source>
        <dbReference type="Google" id="ProtNLM"/>
    </source>
</evidence>
<accession>A0A3N1NYQ4</accession>
<evidence type="ECO:0000313" key="2">
    <source>
        <dbReference type="EMBL" id="ROQ24954.1"/>
    </source>
</evidence>
<keyword evidence="1" id="KW-0732">Signal</keyword>
<dbReference type="EMBL" id="RJUL01000006">
    <property type="protein sequence ID" value="ROQ24954.1"/>
    <property type="molecule type" value="Genomic_DNA"/>
</dbReference>
<evidence type="ECO:0000313" key="3">
    <source>
        <dbReference type="Proteomes" id="UP000268033"/>
    </source>
</evidence>
<dbReference type="RefSeq" id="WP_123421838.1">
    <property type="nucleotide sequence ID" value="NZ_JBLXAC010000006.1"/>
</dbReference>
<proteinExistence type="predicted"/>
<protein>
    <recommendedName>
        <fullName evidence="4">TonB-like protein</fullName>
    </recommendedName>
</protein>
<sequence>MNNALMALVLMAAAGASAGEALPDWRSSDESLFEARKEFAKSDAELLFLLMVNRQGDVVKVKLLKSKLDNDRSAMMFRKHLYSAKFKVAKPKEPDYREFLYPMDIKTTVEY</sequence>
<reference evidence="2 3" key="1">
    <citation type="submission" date="2018-11" db="EMBL/GenBank/DDBJ databases">
        <title>Genomic Encyclopedia of Type Strains, Phase IV (KMG-IV): sequencing the most valuable type-strain genomes for metagenomic binning, comparative biology and taxonomic classification.</title>
        <authorList>
            <person name="Goeker M."/>
        </authorList>
    </citation>
    <scope>NUCLEOTIDE SEQUENCE [LARGE SCALE GENOMIC DNA]</scope>
    <source>
        <strain evidence="2 3">DSM 21945</strain>
    </source>
</reference>
<gene>
    <name evidence="2" type="ORF">EDC28_106202</name>
</gene>